<keyword evidence="1" id="KW-0732">Signal</keyword>
<keyword evidence="3" id="KW-1185">Reference proteome</keyword>
<evidence type="ECO:0000256" key="1">
    <source>
        <dbReference type="SAM" id="SignalP"/>
    </source>
</evidence>
<sequence>MSSSLSLLCLISFSNSSFLFFSCNAAESRESAFFSWLPIPITAIIGAMKNKRATSRNTESKRRGKATSDMRTPMDLLRGTIGSAATINSPKSSVSRFNEPIFCGFRLDFDFKFQMN</sequence>
<proteinExistence type="predicted"/>
<feature type="chain" id="PRO_5041917516" description="Secreted protein" evidence="1">
    <location>
        <begin position="17"/>
        <end position="116"/>
    </location>
</feature>
<comment type="caution">
    <text evidence="2">The sequence shown here is derived from an EMBL/GenBank/DDBJ whole genome shotgun (WGS) entry which is preliminary data.</text>
</comment>
<dbReference type="Proteomes" id="UP001293593">
    <property type="component" value="Unassembled WGS sequence"/>
</dbReference>
<evidence type="ECO:0000313" key="3">
    <source>
        <dbReference type="Proteomes" id="UP001293593"/>
    </source>
</evidence>
<evidence type="ECO:0008006" key="4">
    <source>
        <dbReference type="Google" id="ProtNLM"/>
    </source>
</evidence>
<evidence type="ECO:0000313" key="2">
    <source>
        <dbReference type="EMBL" id="KAK4273802.1"/>
    </source>
</evidence>
<dbReference type="EMBL" id="JAWXYG010000004">
    <property type="protein sequence ID" value="KAK4273802.1"/>
    <property type="molecule type" value="Genomic_DNA"/>
</dbReference>
<dbReference type="AlphaFoldDB" id="A0AAE1MMU3"/>
<reference evidence="2" key="1">
    <citation type="submission" date="2023-10" db="EMBL/GenBank/DDBJ databases">
        <title>Chromosome-level genome of the transformable northern wattle, Acacia crassicarpa.</title>
        <authorList>
            <person name="Massaro I."/>
            <person name="Sinha N.R."/>
            <person name="Poethig S."/>
            <person name="Leichty A.R."/>
        </authorList>
    </citation>
    <scope>NUCLEOTIDE SEQUENCE</scope>
    <source>
        <strain evidence="2">Acra3RX</strain>
        <tissue evidence="2">Leaf</tissue>
    </source>
</reference>
<protein>
    <recommendedName>
        <fullName evidence="4">Secreted protein</fullName>
    </recommendedName>
</protein>
<gene>
    <name evidence="2" type="ORF">QN277_017128</name>
</gene>
<organism evidence="2 3">
    <name type="scientific">Acacia crassicarpa</name>
    <name type="common">northern wattle</name>
    <dbReference type="NCBI Taxonomy" id="499986"/>
    <lineage>
        <taxon>Eukaryota</taxon>
        <taxon>Viridiplantae</taxon>
        <taxon>Streptophyta</taxon>
        <taxon>Embryophyta</taxon>
        <taxon>Tracheophyta</taxon>
        <taxon>Spermatophyta</taxon>
        <taxon>Magnoliopsida</taxon>
        <taxon>eudicotyledons</taxon>
        <taxon>Gunneridae</taxon>
        <taxon>Pentapetalae</taxon>
        <taxon>rosids</taxon>
        <taxon>fabids</taxon>
        <taxon>Fabales</taxon>
        <taxon>Fabaceae</taxon>
        <taxon>Caesalpinioideae</taxon>
        <taxon>mimosoid clade</taxon>
        <taxon>Acacieae</taxon>
        <taxon>Acacia</taxon>
    </lineage>
</organism>
<accession>A0AAE1MMU3</accession>
<name>A0AAE1MMU3_9FABA</name>
<feature type="signal peptide" evidence="1">
    <location>
        <begin position="1"/>
        <end position="16"/>
    </location>
</feature>